<name>U4V4T6_9HYPH</name>
<gene>
    <name evidence="2" type="ORF">Q644_23830</name>
</gene>
<protein>
    <submittedName>
        <fullName evidence="2">Uncharacterized protein</fullName>
    </submittedName>
</protein>
<evidence type="ECO:0000256" key="1">
    <source>
        <dbReference type="SAM" id="Phobius"/>
    </source>
</evidence>
<dbReference type="Proteomes" id="UP000016842">
    <property type="component" value="Unassembled WGS sequence"/>
</dbReference>
<keyword evidence="1" id="KW-1133">Transmembrane helix</keyword>
<reference evidence="2 3" key="1">
    <citation type="journal article" date="2014" name="FEMS Microbiol. Lett.">
        <title>Genome sequencing analysis reveals virulence-related gene content of Ochrobactrum intermedium strain 229E, a urease-positive strain isolated from the human gastric niche.</title>
        <authorList>
            <person name="Kulkarni G.J."/>
            <person name="Shetty S."/>
            <person name="Dharne M.S."/>
            <person name="Shouche Y.S."/>
        </authorList>
    </citation>
    <scope>NUCLEOTIDE SEQUENCE [LARGE SCALE GENOMIC DNA]</scope>
    <source>
        <strain evidence="2 3">229E</strain>
    </source>
</reference>
<sequence>MYIATTVMPSVVQDIGGMDFYAWATTLFVVASILGGLHSPRGC</sequence>
<accession>U4V4T6</accession>
<evidence type="ECO:0000313" key="3">
    <source>
        <dbReference type="Proteomes" id="UP000016842"/>
    </source>
</evidence>
<proteinExistence type="predicted"/>
<evidence type="ECO:0000313" key="2">
    <source>
        <dbReference type="EMBL" id="ERM00995.1"/>
    </source>
</evidence>
<comment type="caution">
    <text evidence="2">The sequence shown here is derived from an EMBL/GenBank/DDBJ whole genome shotgun (WGS) entry which is preliminary data.</text>
</comment>
<keyword evidence="1" id="KW-0812">Transmembrane</keyword>
<feature type="transmembrane region" description="Helical" evidence="1">
    <location>
        <begin position="20"/>
        <end position="37"/>
    </location>
</feature>
<dbReference type="EMBL" id="ASXJ01000209">
    <property type="protein sequence ID" value="ERM00995.1"/>
    <property type="molecule type" value="Genomic_DNA"/>
</dbReference>
<dbReference type="PATRIC" id="fig|1337887.3.peg.3632"/>
<dbReference type="AlphaFoldDB" id="U4V4T6"/>
<keyword evidence="1" id="KW-0472">Membrane</keyword>
<organism evidence="2 3">
    <name type="scientific">Brucella intermedia 229E</name>
    <dbReference type="NCBI Taxonomy" id="1337887"/>
    <lineage>
        <taxon>Bacteria</taxon>
        <taxon>Pseudomonadati</taxon>
        <taxon>Pseudomonadota</taxon>
        <taxon>Alphaproteobacteria</taxon>
        <taxon>Hyphomicrobiales</taxon>
        <taxon>Brucellaceae</taxon>
        <taxon>Brucella/Ochrobactrum group</taxon>
        <taxon>Brucella</taxon>
    </lineage>
</organism>